<evidence type="ECO:0000259" key="6">
    <source>
        <dbReference type="Pfam" id="PF13407"/>
    </source>
</evidence>
<name>A0A1I4ZM58_9MICO</name>
<feature type="compositionally biased region" description="Low complexity" evidence="4">
    <location>
        <begin position="28"/>
        <end position="51"/>
    </location>
</feature>
<reference evidence="8" key="1">
    <citation type="submission" date="2016-10" db="EMBL/GenBank/DDBJ databases">
        <authorList>
            <person name="Varghese N."/>
            <person name="Submissions S."/>
        </authorList>
    </citation>
    <scope>NUCLEOTIDE SEQUENCE [LARGE SCALE GENOMIC DNA]</scope>
    <source>
        <strain evidence="8">CGMCC 1.11101</strain>
    </source>
</reference>
<dbReference type="GO" id="GO:0030246">
    <property type="term" value="F:carbohydrate binding"/>
    <property type="evidence" value="ECO:0007669"/>
    <property type="project" value="UniProtKB-ARBA"/>
</dbReference>
<feature type="region of interest" description="Disordered" evidence="4">
    <location>
        <begin position="28"/>
        <end position="61"/>
    </location>
</feature>
<dbReference type="STRING" id="995034.SAMN05216219_0916"/>
<dbReference type="PANTHER" id="PTHR46847:SF1">
    <property type="entry name" value="D-ALLOSE-BINDING PERIPLASMIC PROTEIN-RELATED"/>
    <property type="match status" value="1"/>
</dbReference>
<dbReference type="SUPFAM" id="SSF53822">
    <property type="entry name" value="Periplasmic binding protein-like I"/>
    <property type="match status" value="1"/>
</dbReference>
<dbReference type="Gene3D" id="3.40.50.2300">
    <property type="match status" value="2"/>
</dbReference>
<protein>
    <submittedName>
        <fullName evidence="7">Ribose transport system substrate-binding protein</fullName>
    </submittedName>
</protein>
<keyword evidence="3 5" id="KW-0732">Signal</keyword>
<organism evidence="7 8">
    <name type="scientific">Mycetocola miduiensis</name>
    <dbReference type="NCBI Taxonomy" id="995034"/>
    <lineage>
        <taxon>Bacteria</taxon>
        <taxon>Bacillati</taxon>
        <taxon>Actinomycetota</taxon>
        <taxon>Actinomycetes</taxon>
        <taxon>Micrococcales</taxon>
        <taxon>Microbacteriaceae</taxon>
        <taxon>Mycetocola</taxon>
    </lineage>
</organism>
<dbReference type="PANTHER" id="PTHR46847">
    <property type="entry name" value="D-ALLOSE-BINDING PERIPLASMIC PROTEIN-RELATED"/>
    <property type="match status" value="1"/>
</dbReference>
<evidence type="ECO:0000256" key="2">
    <source>
        <dbReference type="ARBA" id="ARBA00007639"/>
    </source>
</evidence>
<keyword evidence="8" id="KW-1185">Reference proteome</keyword>
<evidence type="ECO:0000313" key="7">
    <source>
        <dbReference type="EMBL" id="SFN51257.1"/>
    </source>
</evidence>
<dbReference type="RefSeq" id="WP_090709222.1">
    <property type="nucleotide sequence ID" value="NZ_FOVM01000002.1"/>
</dbReference>
<evidence type="ECO:0000256" key="5">
    <source>
        <dbReference type="SAM" id="SignalP"/>
    </source>
</evidence>
<evidence type="ECO:0000256" key="3">
    <source>
        <dbReference type="ARBA" id="ARBA00022729"/>
    </source>
</evidence>
<sequence length="374" mass="38418">MQLTSLPRTRLLAVGLVAALALTGCSGGSNSTGTGTDASSAPAAEPSREFAGPNGETPGALSELSLTDEETTTVKDGKFTAAFVWHTSSEFVSAVEDGAKAEFDKLGIDVVASTQASFDSATQANNLQTVLALNPDIIVTTAVDAVSAAATFQPAVDAGVKLVIMTTPPAGYTAGDQFVSIVTENLTEAGKANAELLGDALDGSGKIAYMYHDADFWFTNQRDEAFKAWMSFLYPDVEISAEEGFTDEAKTQEIAAALIARNPDITGIYVPWATAAQGVLSALRDAGRSDVKVVTNDLDATLAADMAADGPVVGMVGNGATGIGTGLAIAGAYGMLDKKAPELVASTPIAVTKANLDEGWMKDYGTKAPASATK</sequence>
<gene>
    <name evidence="7" type="ORF">SAMN05216219_0916</name>
</gene>
<feature type="chain" id="PRO_5038529835" evidence="5">
    <location>
        <begin position="32"/>
        <end position="374"/>
    </location>
</feature>
<comment type="subcellular location">
    <subcellularLocation>
        <location evidence="1">Cell envelope</location>
    </subcellularLocation>
</comment>
<dbReference type="AlphaFoldDB" id="A0A1I4ZM58"/>
<evidence type="ECO:0000313" key="8">
    <source>
        <dbReference type="Proteomes" id="UP000198867"/>
    </source>
</evidence>
<comment type="similarity">
    <text evidence="2">Belongs to the bacterial solute-binding protein 2 family.</text>
</comment>
<dbReference type="OrthoDB" id="1957427at2"/>
<evidence type="ECO:0000256" key="1">
    <source>
        <dbReference type="ARBA" id="ARBA00004196"/>
    </source>
</evidence>
<evidence type="ECO:0000256" key="4">
    <source>
        <dbReference type="SAM" id="MobiDB-lite"/>
    </source>
</evidence>
<dbReference type="InterPro" id="IPR028082">
    <property type="entry name" value="Peripla_BP_I"/>
</dbReference>
<accession>A0A1I4ZM58</accession>
<dbReference type="InterPro" id="IPR025997">
    <property type="entry name" value="SBP_2_dom"/>
</dbReference>
<dbReference type="Proteomes" id="UP000198867">
    <property type="component" value="Unassembled WGS sequence"/>
</dbReference>
<feature type="signal peptide" evidence="5">
    <location>
        <begin position="1"/>
        <end position="31"/>
    </location>
</feature>
<dbReference type="EMBL" id="FOVM01000002">
    <property type="protein sequence ID" value="SFN51257.1"/>
    <property type="molecule type" value="Genomic_DNA"/>
</dbReference>
<dbReference type="CDD" id="cd06316">
    <property type="entry name" value="PBP1_ABC_sugar_binding-like"/>
    <property type="match status" value="1"/>
</dbReference>
<proteinExistence type="inferred from homology"/>
<dbReference type="Pfam" id="PF13407">
    <property type="entry name" value="Peripla_BP_4"/>
    <property type="match status" value="1"/>
</dbReference>
<feature type="domain" description="Periplasmic binding protein" evidence="6">
    <location>
        <begin position="84"/>
        <end position="325"/>
    </location>
</feature>
<dbReference type="GO" id="GO:0030313">
    <property type="term" value="C:cell envelope"/>
    <property type="evidence" value="ECO:0007669"/>
    <property type="project" value="UniProtKB-SubCell"/>
</dbReference>